<dbReference type="RefSeq" id="WP_124398449.1">
    <property type="nucleotide sequence ID" value="NZ_BHZE01000022.1"/>
</dbReference>
<dbReference type="Pfam" id="PF18962">
    <property type="entry name" value="Por_Secre_tail"/>
    <property type="match status" value="1"/>
</dbReference>
<keyword evidence="3" id="KW-0604">Photosystem II</keyword>
<feature type="chain" id="PRO_5019432251" description="Secretion system C-terminal sorting domain-containing protein" evidence="4">
    <location>
        <begin position="19"/>
        <end position="832"/>
    </location>
</feature>
<evidence type="ECO:0008006" key="9">
    <source>
        <dbReference type="Google" id="ProtNLM"/>
    </source>
</evidence>
<dbReference type="Pfam" id="PF14870">
    <property type="entry name" value="PSII_BNR"/>
    <property type="match status" value="1"/>
</dbReference>
<evidence type="ECO:0000256" key="2">
    <source>
        <dbReference type="ARBA" id="ARBA00022729"/>
    </source>
</evidence>
<evidence type="ECO:0000256" key="3">
    <source>
        <dbReference type="ARBA" id="ARBA00023276"/>
    </source>
</evidence>
<reference evidence="7 8" key="1">
    <citation type="submission" date="2018-11" db="EMBL/GenBank/DDBJ databases">
        <title>Schleiferia aggregans sp. nov., a moderately thermophilic heterotrophic bacterium isolated from microbial mats at a terrestrial hot spring.</title>
        <authorList>
            <person name="Iino T."/>
            <person name="Ohkuma M."/>
            <person name="Haruta S."/>
        </authorList>
    </citation>
    <scope>NUCLEOTIDE SEQUENCE [LARGE SCALE GENOMIC DNA]</scope>
    <source>
        <strain evidence="7 8">LA</strain>
    </source>
</reference>
<dbReference type="SUPFAM" id="SSF110296">
    <property type="entry name" value="Oligoxyloglucan reducing end-specific cellobiohydrolase"/>
    <property type="match status" value="1"/>
</dbReference>
<dbReference type="CDD" id="cd15482">
    <property type="entry name" value="Sialidase_non-viral"/>
    <property type="match status" value="1"/>
</dbReference>
<keyword evidence="2 4" id="KW-0732">Signal</keyword>
<comment type="caution">
    <text evidence="7">The sequence shown here is derived from an EMBL/GenBank/DDBJ whole genome shotgun (WGS) entry which is preliminary data.</text>
</comment>
<dbReference type="GO" id="GO:0009523">
    <property type="term" value="C:photosystem II"/>
    <property type="evidence" value="ECO:0007669"/>
    <property type="project" value="UniProtKB-KW"/>
</dbReference>
<dbReference type="NCBIfam" id="TIGR04183">
    <property type="entry name" value="Por_Secre_tail"/>
    <property type="match status" value="1"/>
</dbReference>
<dbReference type="InterPro" id="IPR015943">
    <property type="entry name" value="WD40/YVTN_repeat-like_dom_sf"/>
</dbReference>
<evidence type="ECO:0000259" key="5">
    <source>
        <dbReference type="Pfam" id="PF14870"/>
    </source>
</evidence>
<dbReference type="InterPro" id="IPR026444">
    <property type="entry name" value="Secre_tail"/>
</dbReference>
<evidence type="ECO:0000313" key="7">
    <source>
        <dbReference type="EMBL" id="GCD78392.1"/>
    </source>
</evidence>
<dbReference type="OrthoDB" id="9770043at2"/>
<evidence type="ECO:0000256" key="1">
    <source>
        <dbReference type="ARBA" id="ARBA00022531"/>
    </source>
</evidence>
<dbReference type="PANTHER" id="PTHR47199">
    <property type="entry name" value="PHOTOSYSTEM II STABILITY/ASSEMBLY FACTOR HCF136, CHLOROPLASTIC"/>
    <property type="match status" value="1"/>
</dbReference>
<gene>
    <name evidence="7" type="ORF">JCM31826_18740</name>
</gene>
<feature type="signal peptide" evidence="4">
    <location>
        <begin position="1"/>
        <end position="18"/>
    </location>
</feature>
<dbReference type="GO" id="GO:0015979">
    <property type="term" value="P:photosynthesis"/>
    <property type="evidence" value="ECO:0007669"/>
    <property type="project" value="UniProtKB-KW"/>
</dbReference>
<dbReference type="AlphaFoldDB" id="A0A401XN29"/>
<organism evidence="7 8">
    <name type="scientific">Thermaurantimonas aggregans</name>
    <dbReference type="NCBI Taxonomy" id="2173829"/>
    <lineage>
        <taxon>Bacteria</taxon>
        <taxon>Pseudomonadati</taxon>
        <taxon>Bacteroidota</taxon>
        <taxon>Flavobacteriia</taxon>
        <taxon>Flavobacteriales</taxon>
        <taxon>Schleiferiaceae</taxon>
        <taxon>Thermaurantimonas</taxon>
    </lineage>
</organism>
<dbReference type="PANTHER" id="PTHR47199:SF2">
    <property type="entry name" value="PHOTOSYSTEM II STABILITY_ASSEMBLY FACTOR HCF136, CHLOROPLASTIC"/>
    <property type="match status" value="1"/>
</dbReference>
<evidence type="ECO:0000259" key="6">
    <source>
        <dbReference type="Pfam" id="PF18962"/>
    </source>
</evidence>
<dbReference type="EMBL" id="BHZE01000022">
    <property type="protein sequence ID" value="GCD78392.1"/>
    <property type="molecule type" value="Genomic_DNA"/>
</dbReference>
<dbReference type="InterPro" id="IPR028203">
    <property type="entry name" value="PSII_CF48-like_dom"/>
</dbReference>
<feature type="domain" description="Photosynthesis system II assembly factor Ycf48/Hcf136-like" evidence="5">
    <location>
        <begin position="60"/>
        <end position="199"/>
    </location>
</feature>
<evidence type="ECO:0000313" key="8">
    <source>
        <dbReference type="Proteomes" id="UP000286715"/>
    </source>
</evidence>
<sequence>MRKILLPLLLIFTGLLRAQVQNEPTPTTQGLWGAAENSFGELFMVGNNGTIIKRNAGCTPQWNSVTSPTTSGLRAIAFTGDSIGIIVGVSGTMLRSTNHGNTWTSITSGTTAGLLDVVADDSVVIVVGGGATSGNVVIRSNNYGLTWTTVVNNLPAAPFSIAKVTDNTYVLCGVQGIVYRSTDKGLTWTAVTGPFAGTLSSVDFFDNLNGMICGQNGAVYKTTDGGISWTTINVNQTTFYNGGKVLKPWRYLMVGNGGAALQADSAGNGTAINLNTSQAMRVVHQYRDRIYIAGNQGLVYTIPYDGDYPTLFQENFCAFTDSVQPPVGWSNSSPFTNRVWRFDNPFPVSQSVASQFIPPFAAYQSGFFGSGADSAILTTPSLSTVGAIFPLVQWNEYVQPPLSGTMTMYIQAFSNGQWNTIYQSNGPMDGNAFVSLAASPKLKNTARRSARLPLPNQTGIQLRFIISGVNAVNGLWLIDDIRVINAPYDVRLESINYDSTCLPITTDSPEGVIFNSTKVDHYPILSRLQTPTGVIHRTVYETVAPESHYIFSLVNAPINISNGDSLFVSIISTDSSLSNNSKYFKYNFLTSSPGTNGASFTLCGNDTIQVNLSPSAGIAVQWLLNGNPYSNQPNISVFQPGVYTVTYSSGSCTITDSIVVNQILPLPNPLTSVQDTFVPATNLAIPIGTADSMRITITHATSGILTQTTVTNNFNYSIPNTLGSIQISVILYKSNCQFTYNKNAWIVSGLSLDENGLKALRIFPNPANSEIFLQHNRPIQSLRLLDASGKIVIEVQEFFDNVLNISSLKNGLYFIEVHDIESNTLRQKLIKI</sequence>
<name>A0A401XN29_9FLAO</name>
<accession>A0A401XN29</accession>
<protein>
    <recommendedName>
        <fullName evidence="9">Secretion system C-terminal sorting domain-containing protein</fullName>
    </recommendedName>
</protein>
<dbReference type="Gene3D" id="2.130.10.10">
    <property type="entry name" value="YVTN repeat-like/Quinoprotein amine dehydrogenase"/>
    <property type="match status" value="1"/>
</dbReference>
<evidence type="ECO:0000256" key="4">
    <source>
        <dbReference type="SAM" id="SignalP"/>
    </source>
</evidence>
<dbReference type="Proteomes" id="UP000286715">
    <property type="component" value="Unassembled WGS sequence"/>
</dbReference>
<keyword evidence="8" id="KW-1185">Reference proteome</keyword>
<proteinExistence type="predicted"/>
<feature type="domain" description="Secretion system C-terminal sorting" evidence="6">
    <location>
        <begin position="762"/>
        <end position="830"/>
    </location>
</feature>
<keyword evidence="1" id="KW-0602">Photosynthesis</keyword>